<feature type="region of interest" description="Disordered" evidence="1">
    <location>
        <begin position="115"/>
        <end position="155"/>
    </location>
</feature>
<accession>A0A1C6R7D2</accession>
<gene>
    <name evidence="3" type="ORF">GA0070616_0066</name>
</gene>
<proteinExistence type="predicted"/>
<dbReference type="Proteomes" id="UP000199699">
    <property type="component" value="Unassembled WGS sequence"/>
</dbReference>
<organism evidence="3 4">
    <name type="scientific">Micromonospora nigra</name>
    <dbReference type="NCBI Taxonomy" id="145857"/>
    <lineage>
        <taxon>Bacteria</taxon>
        <taxon>Bacillati</taxon>
        <taxon>Actinomycetota</taxon>
        <taxon>Actinomycetes</taxon>
        <taxon>Micromonosporales</taxon>
        <taxon>Micromonosporaceae</taxon>
        <taxon>Micromonospora</taxon>
    </lineage>
</organism>
<evidence type="ECO:0000313" key="4">
    <source>
        <dbReference type="Proteomes" id="UP000199699"/>
    </source>
</evidence>
<dbReference type="STRING" id="145857.GA0070616_0066"/>
<dbReference type="AlphaFoldDB" id="A0A1C6R7D2"/>
<reference evidence="3 4" key="1">
    <citation type="submission" date="2016-06" db="EMBL/GenBank/DDBJ databases">
        <authorList>
            <person name="Kjaerup R.B."/>
            <person name="Dalgaard T.S."/>
            <person name="Juul-Madsen H.R."/>
        </authorList>
    </citation>
    <scope>NUCLEOTIDE SEQUENCE [LARGE SCALE GENOMIC DNA]</scope>
    <source>
        <strain evidence="3 4">DSM 43818</strain>
    </source>
</reference>
<evidence type="ECO:0000256" key="1">
    <source>
        <dbReference type="SAM" id="MobiDB-lite"/>
    </source>
</evidence>
<name>A0A1C6R7D2_9ACTN</name>
<keyword evidence="4" id="KW-1185">Reference proteome</keyword>
<evidence type="ECO:0000259" key="2">
    <source>
        <dbReference type="Pfam" id="PF08401"/>
    </source>
</evidence>
<feature type="compositionally biased region" description="Acidic residues" evidence="1">
    <location>
        <begin position="125"/>
        <end position="147"/>
    </location>
</feature>
<feature type="compositionally biased region" description="Basic and acidic residues" evidence="1">
    <location>
        <begin position="276"/>
        <end position="287"/>
    </location>
</feature>
<dbReference type="EMBL" id="FMHT01000002">
    <property type="protein sequence ID" value="SCL12925.1"/>
    <property type="molecule type" value="Genomic_DNA"/>
</dbReference>
<feature type="domain" description="N-terminal" evidence="2">
    <location>
        <begin position="68"/>
        <end position="138"/>
    </location>
</feature>
<dbReference type="InterPro" id="IPR013610">
    <property type="entry name" value="ArdC_N"/>
</dbReference>
<protein>
    <recommendedName>
        <fullName evidence="2">N-terminal domain-containing protein</fullName>
    </recommendedName>
</protein>
<dbReference type="GO" id="GO:0003697">
    <property type="term" value="F:single-stranded DNA binding"/>
    <property type="evidence" value="ECO:0007669"/>
    <property type="project" value="InterPro"/>
</dbReference>
<dbReference type="Pfam" id="PF08401">
    <property type="entry name" value="ArdcN"/>
    <property type="match status" value="1"/>
</dbReference>
<feature type="region of interest" description="Disordered" evidence="1">
    <location>
        <begin position="1"/>
        <end position="44"/>
    </location>
</feature>
<evidence type="ECO:0000313" key="3">
    <source>
        <dbReference type="EMBL" id="SCL12925.1"/>
    </source>
</evidence>
<dbReference type="RefSeq" id="WP_091074672.1">
    <property type="nucleotide sequence ID" value="NZ_FMHT01000002.1"/>
</dbReference>
<feature type="compositionally biased region" description="Low complexity" evidence="1">
    <location>
        <begin position="290"/>
        <end position="300"/>
    </location>
</feature>
<sequence>MPRKSTARNATSRKSGTRSRYSDEQIKEFRQRDRQVMSRSTEHLEDAEGIRRFAQHAATGGVSLRILAYSLRNQALLAQQADERGFVLSDVDSVKGWRQRGRFVRKGETGLRLIKPVGKDKKDTDADEPEASDEREDDADDTDETGEDNGKPKFRTGVVFDVAQTAEIPPEERGQCAACNAEAGEPCNPGCLCPTCTDYEPVGDAAEILWNNLLDQLTAAGYALDWPAPADALHGHRVHVDHEGRTVAAAFEVTAEHPAAVADLAAAVAQIIARSDRERETRREQRRTARAALTATPATA</sequence>
<dbReference type="OrthoDB" id="3688008at2"/>
<feature type="compositionally biased region" description="Basic and acidic residues" evidence="1">
    <location>
        <begin position="20"/>
        <end position="44"/>
    </location>
</feature>
<feature type="region of interest" description="Disordered" evidence="1">
    <location>
        <begin position="276"/>
        <end position="300"/>
    </location>
</feature>